<feature type="compositionally biased region" description="Low complexity" evidence="1">
    <location>
        <begin position="206"/>
        <end position="239"/>
    </location>
</feature>
<evidence type="ECO:0000313" key="4">
    <source>
        <dbReference type="Proteomes" id="UP000235388"/>
    </source>
</evidence>
<accession>A0A2N5UGZ3</accession>
<evidence type="ECO:0000313" key="2">
    <source>
        <dbReference type="EMBL" id="PLW07547.1"/>
    </source>
</evidence>
<dbReference type="EMBL" id="PGCJ01000230">
    <property type="protein sequence ID" value="PLW37022.1"/>
    <property type="molecule type" value="Genomic_DNA"/>
</dbReference>
<proteinExistence type="predicted"/>
<evidence type="ECO:0000313" key="3">
    <source>
        <dbReference type="EMBL" id="PLW37022.1"/>
    </source>
</evidence>
<organism evidence="3 4">
    <name type="scientific">Puccinia coronata f. sp. avenae</name>
    <dbReference type="NCBI Taxonomy" id="200324"/>
    <lineage>
        <taxon>Eukaryota</taxon>
        <taxon>Fungi</taxon>
        <taxon>Dikarya</taxon>
        <taxon>Basidiomycota</taxon>
        <taxon>Pucciniomycotina</taxon>
        <taxon>Pucciniomycetes</taxon>
        <taxon>Pucciniales</taxon>
        <taxon>Pucciniaceae</taxon>
        <taxon>Puccinia</taxon>
    </lineage>
</organism>
<comment type="caution">
    <text evidence="3">The sequence shown here is derived from an EMBL/GenBank/DDBJ whole genome shotgun (WGS) entry which is preliminary data.</text>
</comment>
<feature type="compositionally biased region" description="Acidic residues" evidence="1">
    <location>
        <begin position="173"/>
        <end position="204"/>
    </location>
</feature>
<dbReference type="EMBL" id="PGCJ01001219">
    <property type="protein sequence ID" value="PLW07547.1"/>
    <property type="molecule type" value="Genomic_DNA"/>
</dbReference>
<reference evidence="3 4" key="1">
    <citation type="submission" date="2017-11" db="EMBL/GenBank/DDBJ databases">
        <title>De novo assembly and phasing of dikaryotic genomes from two isolates of Puccinia coronata f. sp. avenae, the causal agent of oat crown rust.</title>
        <authorList>
            <person name="Miller M.E."/>
            <person name="Zhang Y."/>
            <person name="Omidvar V."/>
            <person name="Sperschneider J."/>
            <person name="Schwessinger B."/>
            <person name="Raley C."/>
            <person name="Palmer J.M."/>
            <person name="Garnica D."/>
            <person name="Upadhyaya N."/>
            <person name="Rathjen J."/>
            <person name="Taylor J.M."/>
            <person name="Park R.F."/>
            <person name="Dodds P.N."/>
            <person name="Hirsch C.D."/>
            <person name="Kianian S.F."/>
            <person name="Figueroa M."/>
        </authorList>
    </citation>
    <scope>NUCLEOTIDE SEQUENCE [LARGE SCALE GENOMIC DNA]</scope>
    <source>
        <strain evidence="3">12NC29</strain>
    </source>
</reference>
<gene>
    <name evidence="3" type="ORF">PCANC_14012</name>
    <name evidence="2" type="ORF">PCANC_24271</name>
</gene>
<dbReference type="Proteomes" id="UP000235388">
    <property type="component" value="Unassembled WGS sequence"/>
</dbReference>
<name>A0A2N5UGZ3_9BASI</name>
<keyword evidence="4" id="KW-1185">Reference proteome</keyword>
<dbReference type="AlphaFoldDB" id="A0A2N5UGZ3"/>
<evidence type="ECO:0000256" key="1">
    <source>
        <dbReference type="SAM" id="MobiDB-lite"/>
    </source>
</evidence>
<protein>
    <submittedName>
        <fullName evidence="3">Uncharacterized protein</fullName>
    </submittedName>
</protein>
<feature type="region of interest" description="Disordered" evidence="1">
    <location>
        <begin position="167"/>
        <end position="239"/>
    </location>
</feature>
<sequence length="340" mass="37183">MTVLLPVQLQISLNARLFKIFNLKDHRTFTVAHLRKTLGTSFHILPEKIRFNLVSARFTRDTDALFDLRASDGNSASLDVELPPTFVHSSLSNGVISMRFVSNICPVASQDAASIEPIVEVPISARTTTPGMLPSSSTAPAPFSLEELSREQRIALRAQLEDPFSIASKSCFEDDSDDDEDYNDDSNDSDSDVDDDLYSDDGEPVFESAFSDSDCSSTPSSLLSSPVTSPTSSSFWPSDPSKLSAGHLRHLLSITAPRDPRRESALRVSFLRYTFQQRILARLQDGLLPDGPKLIAKTPLENLQLAPALQTCPIPTSPVTVPIKPVSATHSRDSFQVACC</sequence>
<dbReference type="OrthoDB" id="2507163at2759"/>